<protein>
    <submittedName>
        <fullName evidence="5">Non-ribosomal peptide synthetase</fullName>
    </submittedName>
</protein>
<feature type="domain" description="Carrier" evidence="4">
    <location>
        <begin position="97"/>
        <end position="172"/>
    </location>
</feature>
<dbReference type="EMBL" id="JACEOL010000049">
    <property type="protein sequence ID" value="MBA4603378.1"/>
    <property type="molecule type" value="Genomic_DNA"/>
</dbReference>
<evidence type="ECO:0000256" key="3">
    <source>
        <dbReference type="ARBA" id="ARBA00022553"/>
    </source>
</evidence>
<dbReference type="SUPFAM" id="SSF56801">
    <property type="entry name" value="Acetyl-CoA synthetase-like"/>
    <property type="match status" value="1"/>
</dbReference>
<dbReference type="AlphaFoldDB" id="A0A7W1XU84"/>
<dbReference type="InterPro" id="IPR023213">
    <property type="entry name" value="CAT-like_dom_sf"/>
</dbReference>
<reference evidence="5 6" key="1">
    <citation type="submission" date="2020-07" db="EMBL/GenBank/DDBJ databases">
        <title>Thermoactinomyces phylogeny.</title>
        <authorList>
            <person name="Dunlap C."/>
        </authorList>
    </citation>
    <scope>NUCLEOTIDE SEQUENCE [LARGE SCALE GENOMIC DNA]</scope>
    <source>
        <strain evidence="5 6">AMNI-1</strain>
    </source>
</reference>
<dbReference type="Gene3D" id="3.30.559.10">
    <property type="entry name" value="Chloramphenicol acetyltransferase-like domain"/>
    <property type="match status" value="1"/>
</dbReference>
<dbReference type="InterPro" id="IPR009081">
    <property type="entry name" value="PP-bd_ACP"/>
</dbReference>
<name>A0A7W1XU84_9BACL</name>
<dbReference type="Pfam" id="PF13193">
    <property type="entry name" value="AMP-binding_C"/>
    <property type="match status" value="1"/>
</dbReference>
<dbReference type="GO" id="GO:0044550">
    <property type="term" value="P:secondary metabolite biosynthetic process"/>
    <property type="evidence" value="ECO:0007669"/>
    <property type="project" value="TreeGrafter"/>
</dbReference>
<evidence type="ECO:0000259" key="4">
    <source>
        <dbReference type="PROSITE" id="PS50075"/>
    </source>
</evidence>
<evidence type="ECO:0000313" key="5">
    <source>
        <dbReference type="EMBL" id="MBA4603378.1"/>
    </source>
</evidence>
<dbReference type="Pfam" id="PF00668">
    <property type="entry name" value="Condensation"/>
    <property type="match status" value="1"/>
</dbReference>
<dbReference type="GO" id="GO:0003824">
    <property type="term" value="F:catalytic activity"/>
    <property type="evidence" value="ECO:0007669"/>
    <property type="project" value="InterPro"/>
</dbReference>
<dbReference type="Gene3D" id="1.10.1200.10">
    <property type="entry name" value="ACP-like"/>
    <property type="match status" value="1"/>
</dbReference>
<dbReference type="SUPFAM" id="SSF52777">
    <property type="entry name" value="CoA-dependent acyltransferases"/>
    <property type="match status" value="2"/>
</dbReference>
<dbReference type="GO" id="GO:0043041">
    <property type="term" value="P:amino acid activation for nonribosomal peptide biosynthetic process"/>
    <property type="evidence" value="ECO:0007669"/>
    <property type="project" value="TreeGrafter"/>
</dbReference>
<comment type="cofactor">
    <cofactor evidence="1">
        <name>pantetheine 4'-phosphate</name>
        <dbReference type="ChEBI" id="CHEBI:47942"/>
    </cofactor>
</comment>
<dbReference type="FunFam" id="1.10.1200.10:FF:000005">
    <property type="entry name" value="Nonribosomal peptide synthetase 1"/>
    <property type="match status" value="1"/>
</dbReference>
<dbReference type="Pfam" id="PF00550">
    <property type="entry name" value="PP-binding"/>
    <property type="match status" value="1"/>
</dbReference>
<keyword evidence="6" id="KW-1185">Reference proteome</keyword>
<evidence type="ECO:0000256" key="1">
    <source>
        <dbReference type="ARBA" id="ARBA00001957"/>
    </source>
</evidence>
<keyword evidence="2" id="KW-0596">Phosphopantetheine</keyword>
<comment type="caution">
    <text evidence="5">The sequence shown here is derived from an EMBL/GenBank/DDBJ whole genome shotgun (WGS) entry which is preliminary data.</text>
</comment>
<sequence length="627" mass="72309">PGEVASRLLEHASVREAVVISRQNRSGEPELCAYFVASGPYTVDELRQFMSEKLPDYMIPVHFVELGKLPLTANGKVDKKALPAPANVGTREKRHTLPANPTEEKLAAIWKEVLGQDQIGTDESFFDRGGNSLKGMILSSKIHKYMHVDLPLREIFACPTIRQQAAWIQQKDERQYEQIPVAPKQEYYPVSSAQKRLYVVGQLEGTGTSYNMPYVFHIHGDLSVPSLEKALQALVERHESLRTSFHLIDGELKQKIHSEAELYLERYHTRNRLEVNRLIEQFIRPFDLEQAPLIRAGLIEDSENREYVLLIDLHHIISDGVSMNLLFQDLMKLIKGEDLPSLALQYKDYAVWQQSERETDLWKQHEQFWTDELSGELPVLDLPTDYSRPAVQQFDGEHIPFEIDPGLTRQLKKLVEEQNVTLYMVLLAAYNVLLAKYTGKEDIIVGSPIAGRSHVDLQSVVGMFANTLAVRNRPQPELLFTDFLKQVKERVLSMYEHQDYPFEELVKKLDTGRDLSRNPLFDTMFAMQNIELPAFELPGLKIRQGEFSWKKAKFDMSWMMAEQESKESLNGVVEYSTHLFRPGTVQRMIHHFIHILRQIVHQPNIRLREMELATPEEKQKLLQTFKG</sequence>
<proteinExistence type="predicted"/>
<evidence type="ECO:0000256" key="2">
    <source>
        <dbReference type="ARBA" id="ARBA00022450"/>
    </source>
</evidence>
<dbReference type="Gene3D" id="3.30.300.30">
    <property type="match status" value="1"/>
</dbReference>
<dbReference type="Proteomes" id="UP000538292">
    <property type="component" value="Unassembled WGS sequence"/>
</dbReference>
<dbReference type="CDD" id="cd19531">
    <property type="entry name" value="LCL_NRPS-like"/>
    <property type="match status" value="1"/>
</dbReference>
<organism evidence="5 6">
    <name type="scientific">Thermoactinomyces mirandus</name>
    <dbReference type="NCBI Taxonomy" id="2756294"/>
    <lineage>
        <taxon>Bacteria</taxon>
        <taxon>Bacillati</taxon>
        <taxon>Bacillota</taxon>
        <taxon>Bacilli</taxon>
        <taxon>Bacillales</taxon>
        <taxon>Thermoactinomycetaceae</taxon>
        <taxon>Thermoactinomyces</taxon>
    </lineage>
</organism>
<gene>
    <name evidence="5" type="ORF">H2C83_13850</name>
</gene>
<evidence type="ECO:0000313" key="6">
    <source>
        <dbReference type="Proteomes" id="UP000538292"/>
    </source>
</evidence>
<feature type="non-terminal residue" evidence="5">
    <location>
        <position position="1"/>
    </location>
</feature>
<keyword evidence="3" id="KW-0597">Phosphoprotein</keyword>
<dbReference type="PANTHER" id="PTHR45527">
    <property type="entry name" value="NONRIBOSOMAL PEPTIDE SYNTHETASE"/>
    <property type="match status" value="1"/>
</dbReference>
<feature type="non-terminal residue" evidence="5">
    <location>
        <position position="627"/>
    </location>
</feature>
<dbReference type="RefSeq" id="WP_281364177.1">
    <property type="nucleotide sequence ID" value="NZ_JACEOL010000049.1"/>
</dbReference>
<dbReference type="InterPro" id="IPR025110">
    <property type="entry name" value="AMP-bd_C"/>
</dbReference>
<dbReference type="InterPro" id="IPR036736">
    <property type="entry name" value="ACP-like_sf"/>
</dbReference>
<dbReference type="SUPFAM" id="SSF47336">
    <property type="entry name" value="ACP-like"/>
    <property type="match status" value="1"/>
</dbReference>
<dbReference type="InterPro" id="IPR045851">
    <property type="entry name" value="AMP-bd_C_sf"/>
</dbReference>
<dbReference type="GO" id="GO:0008610">
    <property type="term" value="P:lipid biosynthetic process"/>
    <property type="evidence" value="ECO:0007669"/>
    <property type="project" value="UniProtKB-ARBA"/>
</dbReference>
<dbReference type="Gene3D" id="3.30.559.30">
    <property type="entry name" value="Nonribosomal peptide synthetase, condensation domain"/>
    <property type="match status" value="1"/>
</dbReference>
<dbReference type="GO" id="GO:0031177">
    <property type="term" value="F:phosphopantetheine binding"/>
    <property type="evidence" value="ECO:0007669"/>
    <property type="project" value="TreeGrafter"/>
</dbReference>
<dbReference type="GO" id="GO:0005829">
    <property type="term" value="C:cytosol"/>
    <property type="evidence" value="ECO:0007669"/>
    <property type="project" value="TreeGrafter"/>
</dbReference>
<dbReference type="PANTHER" id="PTHR45527:SF1">
    <property type="entry name" value="FATTY ACID SYNTHASE"/>
    <property type="match status" value="1"/>
</dbReference>
<dbReference type="PROSITE" id="PS50075">
    <property type="entry name" value="CARRIER"/>
    <property type="match status" value="1"/>
</dbReference>
<accession>A0A7W1XU84</accession>
<dbReference type="InterPro" id="IPR001242">
    <property type="entry name" value="Condensation_dom"/>
</dbReference>